<dbReference type="Pfam" id="PF02634">
    <property type="entry name" value="FdhD-NarQ"/>
    <property type="match status" value="1"/>
</dbReference>
<evidence type="ECO:0000313" key="5">
    <source>
        <dbReference type="Proteomes" id="UP000787472"/>
    </source>
</evidence>
<dbReference type="Proteomes" id="UP000787472">
    <property type="component" value="Unassembled WGS sequence"/>
</dbReference>
<evidence type="ECO:0000256" key="3">
    <source>
        <dbReference type="SAM" id="MobiDB-lite"/>
    </source>
</evidence>
<dbReference type="Gene3D" id="3.40.140.10">
    <property type="entry name" value="Cytidine Deaminase, domain 2"/>
    <property type="match status" value="1"/>
</dbReference>
<name>A0A9E5MNC2_9GAMM</name>
<organism evidence="4 5">
    <name type="scientific">Pseudomaricurvus hydrocarbonicus</name>
    <dbReference type="NCBI Taxonomy" id="1470433"/>
    <lineage>
        <taxon>Bacteria</taxon>
        <taxon>Pseudomonadati</taxon>
        <taxon>Pseudomonadota</taxon>
        <taxon>Gammaproteobacteria</taxon>
        <taxon>Cellvibrionales</taxon>
        <taxon>Cellvibrionaceae</taxon>
        <taxon>Pseudomaricurvus</taxon>
    </lineage>
</organism>
<keyword evidence="5" id="KW-1185">Reference proteome</keyword>
<dbReference type="SUPFAM" id="SSF53927">
    <property type="entry name" value="Cytidine deaminase-like"/>
    <property type="match status" value="1"/>
</dbReference>
<dbReference type="NCBIfam" id="TIGR00129">
    <property type="entry name" value="fdhD_narQ"/>
    <property type="match status" value="1"/>
</dbReference>
<keyword evidence="2" id="KW-0501">Molybdenum cofactor biosynthesis</keyword>
<comment type="caution">
    <text evidence="4">The sequence shown here is derived from an EMBL/GenBank/DDBJ whole genome shotgun (WGS) entry which is preliminary data.</text>
</comment>
<sequence length="305" mass="32328">MNSNAYKGVAMASLVNTDFLPNAKMSSPKPAAAEAAGMSARPGPDQAHSVPHPHSLALTHLSAQTELQEVAVALCINGICQAVMMVSPNDLEAFAVGFCISEGFITGTHDILSIDCEAQPLGWQVDLTVLASCEYQLKDRKRLMAGPSGCGLCGIDSLEAAMNQDSLVKRETTSGVMAPSFDTIECAKHTLGALQKQYRYARGHHSAALFSHHHGAEALVISEDVGRHSALDKLIGKASLEQQPLNTGFAMLTSRCSHDLVIKCARAGIACLVTLAPPTNLAVQSAAQSGVLLFCFQQSELKRFA</sequence>
<evidence type="ECO:0000256" key="1">
    <source>
        <dbReference type="ARBA" id="ARBA00022490"/>
    </source>
</evidence>
<dbReference type="Gene3D" id="3.10.20.10">
    <property type="match status" value="1"/>
</dbReference>
<feature type="region of interest" description="Disordered" evidence="3">
    <location>
        <begin position="26"/>
        <end position="50"/>
    </location>
</feature>
<dbReference type="GO" id="GO:0006777">
    <property type="term" value="P:Mo-molybdopterin cofactor biosynthetic process"/>
    <property type="evidence" value="ECO:0007669"/>
    <property type="project" value="UniProtKB-KW"/>
</dbReference>
<dbReference type="GO" id="GO:0016783">
    <property type="term" value="F:sulfurtransferase activity"/>
    <property type="evidence" value="ECO:0007669"/>
    <property type="project" value="InterPro"/>
</dbReference>
<dbReference type="EMBL" id="JAAONZ010000016">
    <property type="protein sequence ID" value="NHO67438.1"/>
    <property type="molecule type" value="Genomic_DNA"/>
</dbReference>
<reference evidence="4" key="1">
    <citation type="submission" date="2020-03" db="EMBL/GenBank/DDBJ databases">
        <authorList>
            <person name="Guo F."/>
        </authorList>
    </citation>
    <scope>NUCLEOTIDE SEQUENCE</scope>
    <source>
        <strain evidence="4">JCM 30134</strain>
    </source>
</reference>
<dbReference type="AlphaFoldDB" id="A0A9E5MNC2"/>
<dbReference type="PANTHER" id="PTHR30592:SF1">
    <property type="entry name" value="SULFUR CARRIER PROTEIN FDHD"/>
    <property type="match status" value="1"/>
</dbReference>
<dbReference type="RefSeq" id="WP_167190107.1">
    <property type="nucleotide sequence ID" value="NZ_JAAONZ010000016.1"/>
</dbReference>
<dbReference type="InterPro" id="IPR003786">
    <property type="entry name" value="FdhD"/>
</dbReference>
<gene>
    <name evidence="4" type="primary">fdhD</name>
    <name evidence="4" type="ORF">G8770_17980</name>
</gene>
<evidence type="ECO:0000313" key="4">
    <source>
        <dbReference type="EMBL" id="NHO67438.1"/>
    </source>
</evidence>
<protein>
    <submittedName>
        <fullName evidence="4">Formate dehydrogenase accessory sulfurtransferase FdhD</fullName>
    </submittedName>
</protein>
<evidence type="ECO:0000256" key="2">
    <source>
        <dbReference type="ARBA" id="ARBA00023150"/>
    </source>
</evidence>
<dbReference type="InterPro" id="IPR016193">
    <property type="entry name" value="Cytidine_deaminase-like"/>
</dbReference>
<accession>A0A9E5MNC2</accession>
<dbReference type="PANTHER" id="PTHR30592">
    <property type="entry name" value="FORMATE DEHYDROGENASE"/>
    <property type="match status" value="1"/>
</dbReference>
<proteinExistence type="predicted"/>
<keyword evidence="1" id="KW-0963">Cytoplasm</keyword>